<keyword evidence="7" id="KW-1185">Reference proteome</keyword>
<keyword evidence="3" id="KW-0560">Oxidoreductase</keyword>
<gene>
    <name evidence="6" type="ORF">Micbo1qcDRAFT_184225</name>
</gene>
<dbReference type="InterPro" id="IPR020904">
    <property type="entry name" value="Sc_DH/Rdtase_CS"/>
</dbReference>
<dbReference type="Gene3D" id="3.40.50.720">
    <property type="entry name" value="NAD(P)-binding Rossmann-like Domain"/>
    <property type="match status" value="1"/>
</dbReference>
<evidence type="ECO:0000256" key="5">
    <source>
        <dbReference type="SAM" id="SignalP"/>
    </source>
</evidence>
<proteinExistence type="inferred from homology"/>
<evidence type="ECO:0000256" key="2">
    <source>
        <dbReference type="ARBA" id="ARBA00022857"/>
    </source>
</evidence>
<dbReference type="InParanoid" id="A0A136IZ33"/>
<evidence type="ECO:0000256" key="4">
    <source>
        <dbReference type="RuleBase" id="RU000363"/>
    </source>
</evidence>
<dbReference type="OrthoDB" id="3819888at2759"/>
<accession>A0A136IZ33</accession>
<name>A0A136IZ33_9PEZI</name>
<protein>
    <recommendedName>
        <fullName evidence="8">Short chain dehydrogenase/reductase</fullName>
    </recommendedName>
</protein>
<evidence type="ECO:0008006" key="8">
    <source>
        <dbReference type="Google" id="ProtNLM"/>
    </source>
</evidence>
<dbReference type="EMBL" id="KQ964253">
    <property type="protein sequence ID" value="KXJ90163.1"/>
    <property type="molecule type" value="Genomic_DNA"/>
</dbReference>
<dbReference type="STRING" id="196109.A0A136IZ33"/>
<dbReference type="InterPro" id="IPR052178">
    <property type="entry name" value="Sec_Metab_Biosynth_SDR"/>
</dbReference>
<dbReference type="PANTHER" id="PTHR43618">
    <property type="entry name" value="7-ALPHA-HYDROXYSTEROID DEHYDROGENASE"/>
    <property type="match status" value="1"/>
</dbReference>
<dbReference type="Pfam" id="PF00106">
    <property type="entry name" value="adh_short"/>
    <property type="match status" value="1"/>
</dbReference>
<feature type="signal peptide" evidence="5">
    <location>
        <begin position="1"/>
        <end position="29"/>
    </location>
</feature>
<keyword evidence="2" id="KW-0521">NADP</keyword>
<feature type="chain" id="PRO_5007293283" description="Short chain dehydrogenase/reductase" evidence="5">
    <location>
        <begin position="30"/>
        <end position="297"/>
    </location>
</feature>
<dbReference type="PROSITE" id="PS00061">
    <property type="entry name" value="ADH_SHORT"/>
    <property type="match status" value="1"/>
</dbReference>
<organism evidence="6 7">
    <name type="scientific">Microdochium bolleyi</name>
    <dbReference type="NCBI Taxonomy" id="196109"/>
    <lineage>
        <taxon>Eukaryota</taxon>
        <taxon>Fungi</taxon>
        <taxon>Dikarya</taxon>
        <taxon>Ascomycota</taxon>
        <taxon>Pezizomycotina</taxon>
        <taxon>Sordariomycetes</taxon>
        <taxon>Xylariomycetidae</taxon>
        <taxon>Xylariales</taxon>
        <taxon>Microdochiaceae</taxon>
        <taxon>Microdochium</taxon>
    </lineage>
</organism>
<dbReference type="PRINTS" id="PR00080">
    <property type="entry name" value="SDRFAMILY"/>
</dbReference>
<dbReference type="InterPro" id="IPR036291">
    <property type="entry name" value="NAD(P)-bd_dom_sf"/>
</dbReference>
<dbReference type="PANTHER" id="PTHR43618:SF4">
    <property type="entry name" value="SHORT CHAIN DEHYDROGENASE_REDUCTASE FAMILY (AFU_ORTHOLOGUE AFUA_7G04540)"/>
    <property type="match status" value="1"/>
</dbReference>
<evidence type="ECO:0000313" key="6">
    <source>
        <dbReference type="EMBL" id="KXJ90163.1"/>
    </source>
</evidence>
<dbReference type="PRINTS" id="PR00081">
    <property type="entry name" value="GDHRDH"/>
</dbReference>
<keyword evidence="5" id="KW-0732">Signal</keyword>
<dbReference type="Proteomes" id="UP000070501">
    <property type="component" value="Unassembled WGS sequence"/>
</dbReference>
<dbReference type="CDD" id="cd05233">
    <property type="entry name" value="SDR_c"/>
    <property type="match status" value="1"/>
</dbReference>
<evidence type="ECO:0000313" key="7">
    <source>
        <dbReference type="Proteomes" id="UP000070501"/>
    </source>
</evidence>
<dbReference type="SUPFAM" id="SSF51735">
    <property type="entry name" value="NAD(P)-binding Rossmann-fold domains"/>
    <property type="match status" value="1"/>
</dbReference>
<sequence>MSSTTHPLSAAALFNLSGWVAVVMTKTLAANGAKVYITGRREDVLKQSAAVHGSREALGDLYGGSIVPLVMDVTSRDSIKAGVEHVEKEDGHLDVLINNAGVWTARANVRPDAGVEAYAKSLLDDITGENFEKAFETNCTAIYFVTAAFLPLLVKASSGPNKKPGNVINNTSVSGQLRVSQNAQFPYGASKAAASHLTRQLANDFQHENIRVRVNAIALGMFPSEMTTQSSDENNESQYDVEQFRTGIKRFGVDVLERMGTPQELGATILNIATNEYMWGNIITVDGGWTLSVAGAF</sequence>
<comment type="similarity">
    <text evidence="1 4">Belongs to the short-chain dehydrogenases/reductases (SDR) family.</text>
</comment>
<evidence type="ECO:0000256" key="3">
    <source>
        <dbReference type="ARBA" id="ARBA00023002"/>
    </source>
</evidence>
<dbReference type="AlphaFoldDB" id="A0A136IZ33"/>
<dbReference type="InterPro" id="IPR002347">
    <property type="entry name" value="SDR_fam"/>
</dbReference>
<evidence type="ECO:0000256" key="1">
    <source>
        <dbReference type="ARBA" id="ARBA00006484"/>
    </source>
</evidence>
<dbReference type="GO" id="GO:0016491">
    <property type="term" value="F:oxidoreductase activity"/>
    <property type="evidence" value="ECO:0007669"/>
    <property type="project" value="UniProtKB-KW"/>
</dbReference>
<reference evidence="7" key="1">
    <citation type="submission" date="2016-02" db="EMBL/GenBank/DDBJ databases">
        <title>Draft genome sequence of Microdochium bolleyi, a fungal endophyte of beachgrass.</title>
        <authorList>
            <consortium name="DOE Joint Genome Institute"/>
            <person name="David A.S."/>
            <person name="May G."/>
            <person name="Haridas S."/>
            <person name="Lim J."/>
            <person name="Wang M."/>
            <person name="Labutti K."/>
            <person name="Lipzen A."/>
            <person name="Barry K."/>
            <person name="Grigoriev I.V."/>
        </authorList>
    </citation>
    <scope>NUCLEOTIDE SEQUENCE [LARGE SCALE GENOMIC DNA]</scope>
    <source>
        <strain evidence="7">J235TASD1</strain>
    </source>
</reference>